<gene>
    <name evidence="1" type="ORF">S01H4_28463</name>
</gene>
<feature type="non-terminal residue" evidence="1">
    <location>
        <position position="32"/>
    </location>
</feature>
<proteinExistence type="predicted"/>
<protein>
    <submittedName>
        <fullName evidence="1">Uncharacterized protein</fullName>
    </submittedName>
</protein>
<name>X1ARU9_9ZZZZ</name>
<organism evidence="1">
    <name type="scientific">marine sediment metagenome</name>
    <dbReference type="NCBI Taxonomy" id="412755"/>
    <lineage>
        <taxon>unclassified sequences</taxon>
        <taxon>metagenomes</taxon>
        <taxon>ecological metagenomes</taxon>
    </lineage>
</organism>
<dbReference type="EMBL" id="BART01014161">
    <property type="protein sequence ID" value="GAG85574.1"/>
    <property type="molecule type" value="Genomic_DNA"/>
</dbReference>
<evidence type="ECO:0000313" key="1">
    <source>
        <dbReference type="EMBL" id="GAG85574.1"/>
    </source>
</evidence>
<accession>X1ARU9</accession>
<dbReference type="AlphaFoldDB" id="X1ARU9"/>
<reference evidence="1" key="1">
    <citation type="journal article" date="2014" name="Front. Microbiol.">
        <title>High frequency of phylogenetically diverse reductive dehalogenase-homologous genes in deep subseafloor sedimentary metagenomes.</title>
        <authorList>
            <person name="Kawai M."/>
            <person name="Futagami T."/>
            <person name="Toyoda A."/>
            <person name="Takaki Y."/>
            <person name="Nishi S."/>
            <person name="Hori S."/>
            <person name="Arai W."/>
            <person name="Tsubouchi T."/>
            <person name="Morono Y."/>
            <person name="Uchiyama I."/>
            <person name="Ito T."/>
            <person name="Fujiyama A."/>
            <person name="Inagaki F."/>
            <person name="Takami H."/>
        </authorList>
    </citation>
    <scope>NUCLEOTIDE SEQUENCE</scope>
    <source>
        <strain evidence="1">Expedition CK06-06</strain>
    </source>
</reference>
<comment type="caution">
    <text evidence="1">The sequence shown here is derived from an EMBL/GenBank/DDBJ whole genome shotgun (WGS) entry which is preliminary data.</text>
</comment>
<sequence length="32" mass="3775">MKKKELIELVGYHVDDIYPRLSRRGKVVVKGF</sequence>